<sequence length="679" mass="77085">MQYLDLPLTDDRCSMSFTHSSLSRSTIPGPGVTTGKFLMAVGGLVRKGIEAFAIQRRLTTISSQLRPGHTQAADEHICGDLLEFARRDLYSTRIKAKAWSLILLIILEGNTTDLVHYLLKWDEADMFLMDILKYMPSGWIHPRRDSRYSLEVNKSLRHLQQRDSSLAFRVIRFFTQLTEAEQMIIKTDEEAIEEADAISFSPFVSASGKMDLGPGVYLQGMSIQRERLSLSRLIKSIICARLNTISSILPLEMGSSAPTKQIINLHAEVLEVFRVTMYDKCVQRQTCELLFISISRFHAVSLVRVLVTWSRRDLRLFIIHIMRWLQPFVQKGCPPDSSLPKAYRAYLANHVNGQHPVVPFLYFLTQLCRASPVAASLCLDVDLIKLLKCMCLNDFPNPATYTNTSVRVNRTAISDVHAVSSMLLAALSTHPQSCIRLLRSRDVPRWFLSLYYSPDFLGLPDAPLLQSIWLDMDVSILKFILVAMEYVLKGNKHVSPQEADYLPLESIYRDIVTILRENNAEPDIMYSASDSFLRCIAIGGEFRRLMDVVLAESRSEETLSIILTVLKSLGLYTFLPTALSPLPLSEQRRPLHDIRRYMNRLARFYADELRSYTILVAELTGSQACNARYMLIDAYQNNQRWLSTDAHSTTSSSSSQDALGHSYPMQISSEQNVTIDQEE</sequence>
<proteinExistence type="predicted"/>
<gene>
    <name evidence="1" type="ORF">GFSPODELE1_LOCUS7875</name>
</gene>
<keyword evidence="2" id="KW-1185">Reference proteome</keyword>
<dbReference type="Proteomes" id="UP001497453">
    <property type="component" value="Chromosome 6"/>
</dbReference>
<evidence type="ECO:0000313" key="1">
    <source>
        <dbReference type="EMBL" id="CAL1710539.1"/>
    </source>
</evidence>
<accession>A0ABP1DTI1</accession>
<organism evidence="1 2">
    <name type="scientific">Somion occarium</name>
    <dbReference type="NCBI Taxonomy" id="3059160"/>
    <lineage>
        <taxon>Eukaryota</taxon>
        <taxon>Fungi</taxon>
        <taxon>Dikarya</taxon>
        <taxon>Basidiomycota</taxon>
        <taxon>Agaricomycotina</taxon>
        <taxon>Agaricomycetes</taxon>
        <taxon>Polyporales</taxon>
        <taxon>Cerrenaceae</taxon>
        <taxon>Somion</taxon>
    </lineage>
</organism>
<evidence type="ECO:0000313" key="2">
    <source>
        <dbReference type="Proteomes" id="UP001497453"/>
    </source>
</evidence>
<dbReference type="EMBL" id="OZ037949">
    <property type="protein sequence ID" value="CAL1710539.1"/>
    <property type="molecule type" value="Genomic_DNA"/>
</dbReference>
<protein>
    <submittedName>
        <fullName evidence="1">Uncharacterized protein</fullName>
    </submittedName>
</protein>
<reference evidence="2" key="1">
    <citation type="submission" date="2024-04" db="EMBL/GenBank/DDBJ databases">
        <authorList>
            <person name="Shaw F."/>
            <person name="Minotto A."/>
        </authorList>
    </citation>
    <scope>NUCLEOTIDE SEQUENCE [LARGE SCALE GENOMIC DNA]</scope>
</reference>
<name>A0ABP1DTI1_9APHY</name>